<dbReference type="OrthoDB" id="9765468at2"/>
<name>A0A4R6MHF1_9GAMM</name>
<keyword evidence="13" id="KW-0460">Magnesium</keyword>
<dbReference type="InterPro" id="IPR000121">
    <property type="entry name" value="PEP_util_C"/>
</dbReference>
<dbReference type="InterPro" id="IPR008279">
    <property type="entry name" value="PEP-util_enz_mobile_dom"/>
</dbReference>
<dbReference type="InterPro" id="IPR015813">
    <property type="entry name" value="Pyrv/PenolPyrv_kinase-like_dom"/>
</dbReference>
<evidence type="ECO:0000259" key="14">
    <source>
        <dbReference type="SMART" id="SM00065"/>
    </source>
</evidence>
<dbReference type="SUPFAM" id="SSF47831">
    <property type="entry name" value="Enzyme I of the PEP:sugar phosphotransferase system HPr-binding (sub)domain"/>
    <property type="match status" value="1"/>
</dbReference>
<dbReference type="Gene3D" id="1.10.274.10">
    <property type="entry name" value="PtsI, HPr-binding domain"/>
    <property type="match status" value="1"/>
</dbReference>
<evidence type="ECO:0000256" key="4">
    <source>
        <dbReference type="ARBA" id="ARBA00007837"/>
    </source>
</evidence>
<dbReference type="InterPro" id="IPR029016">
    <property type="entry name" value="GAF-like_dom_sf"/>
</dbReference>
<comment type="caution">
    <text evidence="15">The sequence shown here is derived from an EMBL/GenBank/DDBJ whole genome shotgun (WGS) entry which is preliminary data.</text>
</comment>
<comment type="catalytic activity">
    <reaction evidence="1">
        <text>L-histidyl-[protein] + phosphoenolpyruvate = N(pros)-phospho-L-histidyl-[protein] + pyruvate</text>
        <dbReference type="Rhea" id="RHEA:23880"/>
        <dbReference type="Rhea" id="RHEA-COMP:9745"/>
        <dbReference type="Rhea" id="RHEA-COMP:9746"/>
        <dbReference type="ChEBI" id="CHEBI:15361"/>
        <dbReference type="ChEBI" id="CHEBI:29979"/>
        <dbReference type="ChEBI" id="CHEBI:58702"/>
        <dbReference type="ChEBI" id="CHEBI:64837"/>
        <dbReference type="EC" id="2.7.3.9"/>
    </reaction>
</comment>
<sequence>MLSLLRRITQEVTAAQTLPSALDIIVRRVRRAMRSEVCSIYLVDPHTEEYVLMATRGLNADVAGKLSLKAHEGLVSLVGRRAEPVNLEDAHAHPSFHYLSGSGEERYQSFLGVPIIHHRQVLGVLVVQHEDKRRFDEGEEAFLITLSAQLAGVIAHAEATGAMTTLSQTSKPAGQDFRYKGIAGSHGVAIGKGMVVYPPADLDVIPDRKTHDTESELSSFSEALKAVRKDIRRASSRLSQHLSEDEKALFDVYLKILDDNALAAEVENKIKEGNWAQGALRQVIQFHVSNFNRMEDPYLRERASDIKDLGRRILSHLQETAPSPAETFKEQVILIGEELTASMLGEVPIDKVIGLVSVMGSSNSHVAILARAMGIPTVMGALDVPYTQLDKVDMIVDGYSGQIFTYPSDHLTENYQQIVDEERLLETEFEALKDLPCETKDGKRLSLFVNTGLSADIARSLDRGAEGIGLYRTEVPFMVRDRFPTEAEQEVIYRQQLEGFAPAPVTVRTLDVGGDKALPYFPIKEENPFLGWRGIRVTLDHLEIFVAQIRAMIKASAGLHNLKIMLPMISNVSEVEEAIVLIQRAYDEVLEEGYDVVMPEVGVMIEVPAAVYQVKELAALVDFMSVGSNDLTQYLLAVDRNNPRVADLYHSFHPAVLRALQSIVTEAKDENVTLSVCGEMAGDPMGAILFMAMGYDVLSMSSTSLPKVKAVIRNITMAQAQNMLDEVLNLSRASAVKKTMEGLMRNANIERFVRPAKSSSMNQ</sequence>
<keyword evidence="8" id="KW-0762">Sugar transport</keyword>
<dbReference type="SUPFAM" id="SSF55781">
    <property type="entry name" value="GAF domain-like"/>
    <property type="match status" value="1"/>
</dbReference>
<dbReference type="GO" id="GO:0008965">
    <property type="term" value="F:phosphoenolpyruvate-protein phosphotransferase activity"/>
    <property type="evidence" value="ECO:0007669"/>
    <property type="project" value="UniProtKB-EC"/>
</dbReference>
<evidence type="ECO:0000256" key="5">
    <source>
        <dbReference type="ARBA" id="ARBA00012232"/>
    </source>
</evidence>
<dbReference type="InterPro" id="IPR003018">
    <property type="entry name" value="GAF"/>
</dbReference>
<dbReference type="GO" id="GO:0016301">
    <property type="term" value="F:kinase activity"/>
    <property type="evidence" value="ECO:0007669"/>
    <property type="project" value="UniProtKB-KW"/>
</dbReference>
<dbReference type="Pfam" id="PF02896">
    <property type="entry name" value="PEP-utilizers_C"/>
    <property type="match status" value="1"/>
</dbReference>
<dbReference type="Proteomes" id="UP000294656">
    <property type="component" value="Unassembled WGS sequence"/>
</dbReference>
<comment type="subcellular location">
    <subcellularLocation>
        <location evidence="3">Cytoplasm</location>
    </subcellularLocation>
</comment>
<gene>
    <name evidence="15" type="ORF">DFP79_0247</name>
</gene>
<evidence type="ECO:0000256" key="11">
    <source>
        <dbReference type="ARBA" id="ARBA00022723"/>
    </source>
</evidence>
<evidence type="ECO:0000256" key="9">
    <source>
        <dbReference type="ARBA" id="ARBA00022679"/>
    </source>
</evidence>
<dbReference type="InterPro" id="IPR008731">
    <property type="entry name" value="PTS_EIN"/>
</dbReference>
<evidence type="ECO:0000256" key="1">
    <source>
        <dbReference type="ARBA" id="ARBA00000683"/>
    </source>
</evidence>
<dbReference type="SMART" id="SM00065">
    <property type="entry name" value="GAF"/>
    <property type="match status" value="1"/>
</dbReference>
<reference evidence="15 16" key="1">
    <citation type="submission" date="2019-03" db="EMBL/GenBank/DDBJ databases">
        <title>Genomic Encyclopedia of Type Strains, Phase III (KMG-III): the genomes of soil and plant-associated and newly described type strains.</title>
        <authorList>
            <person name="Whitman W."/>
        </authorList>
    </citation>
    <scope>NUCLEOTIDE SEQUENCE [LARGE SCALE GENOMIC DNA]</scope>
    <source>
        <strain evidence="15 16">CECT 7378</strain>
    </source>
</reference>
<evidence type="ECO:0000313" key="15">
    <source>
        <dbReference type="EMBL" id="TDP01095.1"/>
    </source>
</evidence>
<dbReference type="AlphaFoldDB" id="A0A4R6MHF1"/>
<dbReference type="InterPro" id="IPR036618">
    <property type="entry name" value="PtsI_HPr-bd_sf"/>
</dbReference>
<dbReference type="Pfam" id="PF00391">
    <property type="entry name" value="PEP-utilizers"/>
    <property type="match status" value="1"/>
</dbReference>
<keyword evidence="12" id="KW-0418">Kinase</keyword>
<dbReference type="PROSITE" id="PS00742">
    <property type="entry name" value="PEP_ENZYMES_2"/>
    <property type="match status" value="1"/>
</dbReference>
<dbReference type="PANTHER" id="PTHR46244">
    <property type="entry name" value="PHOSPHOENOLPYRUVATE-PROTEIN PHOSPHOTRANSFERASE"/>
    <property type="match status" value="1"/>
</dbReference>
<evidence type="ECO:0000313" key="16">
    <source>
        <dbReference type="Proteomes" id="UP000294656"/>
    </source>
</evidence>
<comment type="cofactor">
    <cofactor evidence="2">
        <name>Mg(2+)</name>
        <dbReference type="ChEBI" id="CHEBI:18420"/>
    </cofactor>
</comment>
<dbReference type="SUPFAM" id="SSF51621">
    <property type="entry name" value="Phosphoenolpyruvate/pyruvate domain"/>
    <property type="match status" value="1"/>
</dbReference>
<dbReference type="Pfam" id="PF01590">
    <property type="entry name" value="GAF"/>
    <property type="match status" value="1"/>
</dbReference>
<evidence type="ECO:0000256" key="13">
    <source>
        <dbReference type="ARBA" id="ARBA00022842"/>
    </source>
</evidence>
<keyword evidence="16" id="KW-1185">Reference proteome</keyword>
<dbReference type="Gene3D" id="3.50.30.10">
    <property type="entry name" value="Phosphohistidine domain"/>
    <property type="match status" value="1"/>
</dbReference>
<comment type="similarity">
    <text evidence="4">Belongs to the PEP-utilizing enzyme family.</text>
</comment>
<dbReference type="GO" id="GO:0009401">
    <property type="term" value="P:phosphoenolpyruvate-dependent sugar phosphotransferase system"/>
    <property type="evidence" value="ECO:0007669"/>
    <property type="project" value="UniProtKB-KW"/>
</dbReference>
<evidence type="ECO:0000256" key="2">
    <source>
        <dbReference type="ARBA" id="ARBA00001946"/>
    </source>
</evidence>
<dbReference type="Gene3D" id="3.30.450.40">
    <property type="match status" value="1"/>
</dbReference>
<dbReference type="RefSeq" id="WP_133502144.1">
    <property type="nucleotide sequence ID" value="NZ_SNXC01000003.1"/>
</dbReference>
<dbReference type="EC" id="2.7.3.9" evidence="5"/>
<evidence type="ECO:0000256" key="10">
    <source>
        <dbReference type="ARBA" id="ARBA00022683"/>
    </source>
</evidence>
<evidence type="ECO:0000256" key="6">
    <source>
        <dbReference type="ARBA" id="ARBA00022448"/>
    </source>
</evidence>
<dbReference type="NCBIfam" id="NF008283">
    <property type="entry name" value="PRK11061.1"/>
    <property type="match status" value="1"/>
</dbReference>
<protein>
    <recommendedName>
        <fullName evidence="5">phosphoenolpyruvate--protein phosphotransferase</fullName>
        <ecNumber evidence="5">2.7.3.9</ecNumber>
    </recommendedName>
</protein>
<proteinExistence type="inferred from homology"/>
<dbReference type="EMBL" id="SNXC01000003">
    <property type="protein sequence ID" value="TDP01095.1"/>
    <property type="molecule type" value="Genomic_DNA"/>
</dbReference>
<keyword evidence="10" id="KW-0598">Phosphotransferase system</keyword>
<accession>A0A4R6MHF1</accession>
<dbReference type="Pfam" id="PF05524">
    <property type="entry name" value="PEP-utilisers_N"/>
    <property type="match status" value="1"/>
</dbReference>
<dbReference type="NCBIfam" id="TIGR01417">
    <property type="entry name" value="PTS_I_fam"/>
    <property type="match status" value="1"/>
</dbReference>
<dbReference type="PRINTS" id="PR01736">
    <property type="entry name" value="PHPHTRNFRASE"/>
</dbReference>
<organism evidence="15 16">
    <name type="scientific">Marinomonas balearica</name>
    <dbReference type="NCBI Taxonomy" id="491947"/>
    <lineage>
        <taxon>Bacteria</taxon>
        <taxon>Pseudomonadati</taxon>
        <taxon>Pseudomonadota</taxon>
        <taxon>Gammaproteobacteria</taxon>
        <taxon>Oceanospirillales</taxon>
        <taxon>Oceanospirillaceae</taxon>
        <taxon>Marinomonas</taxon>
    </lineage>
</organism>
<keyword evidence="11" id="KW-0479">Metal-binding</keyword>
<evidence type="ECO:0000256" key="8">
    <source>
        <dbReference type="ARBA" id="ARBA00022597"/>
    </source>
</evidence>
<dbReference type="InterPro" id="IPR036637">
    <property type="entry name" value="Phosphohistidine_dom_sf"/>
</dbReference>
<feature type="domain" description="GAF" evidence="14">
    <location>
        <begin position="17"/>
        <end position="164"/>
    </location>
</feature>
<dbReference type="PANTHER" id="PTHR46244:SF1">
    <property type="entry name" value="PHOSPHOENOLPYRUVATE-DEPENDENT PHOSPHOTRANSFERASE SYSTEM"/>
    <property type="match status" value="1"/>
</dbReference>
<evidence type="ECO:0000256" key="12">
    <source>
        <dbReference type="ARBA" id="ARBA00022777"/>
    </source>
</evidence>
<dbReference type="InterPro" id="IPR006318">
    <property type="entry name" value="PTS_EI-like"/>
</dbReference>
<evidence type="ECO:0000256" key="3">
    <source>
        <dbReference type="ARBA" id="ARBA00004496"/>
    </source>
</evidence>
<dbReference type="GO" id="GO:0005737">
    <property type="term" value="C:cytoplasm"/>
    <property type="evidence" value="ECO:0007669"/>
    <property type="project" value="UniProtKB-SubCell"/>
</dbReference>
<evidence type="ECO:0000256" key="7">
    <source>
        <dbReference type="ARBA" id="ARBA00022490"/>
    </source>
</evidence>
<dbReference type="InterPro" id="IPR023151">
    <property type="entry name" value="PEP_util_CS"/>
</dbReference>
<keyword evidence="6" id="KW-0813">Transport</keyword>
<dbReference type="Gene3D" id="3.20.20.60">
    <property type="entry name" value="Phosphoenolpyruvate-binding domains"/>
    <property type="match status" value="1"/>
</dbReference>
<dbReference type="GO" id="GO:0046872">
    <property type="term" value="F:metal ion binding"/>
    <property type="evidence" value="ECO:0007669"/>
    <property type="project" value="UniProtKB-KW"/>
</dbReference>
<dbReference type="InterPro" id="IPR050499">
    <property type="entry name" value="PEP-utilizing_PTS_enzyme"/>
</dbReference>
<dbReference type="InterPro" id="IPR040442">
    <property type="entry name" value="Pyrv_kinase-like_dom_sf"/>
</dbReference>
<dbReference type="SUPFAM" id="SSF52009">
    <property type="entry name" value="Phosphohistidine domain"/>
    <property type="match status" value="1"/>
</dbReference>
<keyword evidence="9 15" id="KW-0808">Transferase</keyword>
<keyword evidence="7" id="KW-0963">Cytoplasm</keyword>